<accession>A0ABV4NEP9</accession>
<evidence type="ECO:0000313" key="1">
    <source>
        <dbReference type="EMBL" id="MFA0569912.1"/>
    </source>
</evidence>
<keyword evidence="2" id="KW-1185">Reference proteome</keyword>
<dbReference type="Proteomes" id="UP001570417">
    <property type="component" value="Unassembled WGS sequence"/>
</dbReference>
<dbReference type="EMBL" id="JBFRUW010000060">
    <property type="protein sequence ID" value="MFA0569912.1"/>
    <property type="molecule type" value="Genomic_DNA"/>
</dbReference>
<proteinExistence type="predicted"/>
<protein>
    <submittedName>
        <fullName evidence="1">Fis family transcriptional regulator</fullName>
    </submittedName>
</protein>
<gene>
    <name evidence="1" type="ORF">AB4566_16690</name>
</gene>
<organism evidence="1 2">
    <name type="scientific">Vibrio gallaecicus</name>
    <dbReference type="NCBI Taxonomy" id="552386"/>
    <lineage>
        <taxon>Bacteria</taxon>
        <taxon>Pseudomonadati</taxon>
        <taxon>Pseudomonadota</taxon>
        <taxon>Gammaproteobacteria</taxon>
        <taxon>Vibrionales</taxon>
        <taxon>Vibrionaceae</taxon>
        <taxon>Vibrio</taxon>
    </lineage>
</organism>
<comment type="caution">
    <text evidence="1">The sequence shown here is derived from an EMBL/GenBank/DDBJ whole genome shotgun (WGS) entry which is preliminary data.</text>
</comment>
<sequence length="112" mass="12839">MTKTEKKLDKQIREILTDVCDSATETIQGFEWLTHAVNYSRFPASLKITCVFNTIQNLEQYRASNSQNDIQNLIFDSLKSAGIILPKAEKQIQFDTEEACEVMHGGNWARRL</sequence>
<name>A0ABV4NEP9_9VIBR</name>
<dbReference type="RefSeq" id="WP_372267215.1">
    <property type="nucleotide sequence ID" value="NZ_JBFRUW010000060.1"/>
</dbReference>
<evidence type="ECO:0000313" key="2">
    <source>
        <dbReference type="Proteomes" id="UP001570417"/>
    </source>
</evidence>
<reference evidence="1 2" key="1">
    <citation type="journal article" date="2024" name="ISME J.">
        <title>Tailless and filamentous prophages are predominant in marine Vibrio.</title>
        <authorList>
            <person name="Steensen K."/>
            <person name="Seneca J."/>
            <person name="Bartlau N."/>
            <person name="Yu X.A."/>
            <person name="Hussain F.A."/>
            <person name="Polz M.F."/>
        </authorList>
    </citation>
    <scope>NUCLEOTIDE SEQUENCE [LARGE SCALE GENOMIC DNA]</scope>
    <source>
        <strain evidence="1 2">10N.222.51.A1</strain>
    </source>
</reference>